<feature type="repeat" description="ANK" evidence="4">
    <location>
        <begin position="398"/>
        <end position="420"/>
    </location>
</feature>
<feature type="repeat" description="ANK" evidence="4">
    <location>
        <begin position="586"/>
        <end position="618"/>
    </location>
</feature>
<dbReference type="PROSITE" id="PS50088">
    <property type="entry name" value="ANK_REPEAT"/>
    <property type="match status" value="3"/>
</dbReference>
<evidence type="ECO:0000259" key="6">
    <source>
        <dbReference type="Pfam" id="PF23598"/>
    </source>
</evidence>
<proteinExistence type="predicted"/>
<keyword evidence="1" id="KW-0433">Leucine-rich repeat</keyword>
<evidence type="ECO:0000256" key="4">
    <source>
        <dbReference type="PROSITE-ProRule" id="PRU00023"/>
    </source>
</evidence>
<dbReference type="PROSITE" id="PS50297">
    <property type="entry name" value="ANK_REP_REGION"/>
    <property type="match status" value="3"/>
</dbReference>
<dbReference type="InterPro" id="IPR032675">
    <property type="entry name" value="LRR_dom_sf"/>
</dbReference>
<evidence type="ECO:0000256" key="2">
    <source>
        <dbReference type="ARBA" id="ARBA00022737"/>
    </source>
</evidence>
<evidence type="ECO:0000256" key="3">
    <source>
        <dbReference type="ARBA" id="ARBA00023043"/>
    </source>
</evidence>
<keyword evidence="3 4" id="KW-0040">ANK repeat</keyword>
<reference evidence="7" key="1">
    <citation type="submission" date="2019-06" db="EMBL/GenBank/DDBJ databases">
        <authorList>
            <person name="Zheng W."/>
        </authorList>
    </citation>
    <scope>NUCLEOTIDE SEQUENCE</scope>
    <source>
        <strain evidence="7">QDHG01</strain>
    </source>
</reference>
<accession>A0A8J8T8F0</accession>
<dbReference type="OrthoDB" id="310270at2759"/>
<dbReference type="InterPro" id="IPR036770">
    <property type="entry name" value="Ankyrin_rpt-contain_sf"/>
</dbReference>
<dbReference type="SMART" id="SM00369">
    <property type="entry name" value="LRR_TYP"/>
    <property type="match status" value="6"/>
</dbReference>
<comment type="caution">
    <text evidence="7">The sequence shown here is derived from an EMBL/GenBank/DDBJ whole genome shotgun (WGS) entry which is preliminary data.</text>
</comment>
<dbReference type="InterPro" id="IPR003591">
    <property type="entry name" value="Leu-rich_rpt_typical-subtyp"/>
</dbReference>
<dbReference type="InterPro" id="IPR002110">
    <property type="entry name" value="Ankyrin_rpt"/>
</dbReference>
<dbReference type="Pfam" id="PF13857">
    <property type="entry name" value="Ank_5"/>
    <property type="match status" value="1"/>
</dbReference>
<dbReference type="PROSITE" id="PS51450">
    <property type="entry name" value="LRR"/>
    <property type="match status" value="2"/>
</dbReference>
<keyword evidence="8" id="KW-1185">Reference proteome</keyword>
<gene>
    <name evidence="7" type="ORF">FGO68_gene14153</name>
</gene>
<dbReference type="Proteomes" id="UP000785679">
    <property type="component" value="Unassembled WGS sequence"/>
</dbReference>
<keyword evidence="2" id="KW-0677">Repeat</keyword>
<dbReference type="SMART" id="SM00364">
    <property type="entry name" value="LRR_BAC"/>
    <property type="match status" value="4"/>
</dbReference>
<organism evidence="7 8">
    <name type="scientific">Halteria grandinella</name>
    <dbReference type="NCBI Taxonomy" id="5974"/>
    <lineage>
        <taxon>Eukaryota</taxon>
        <taxon>Sar</taxon>
        <taxon>Alveolata</taxon>
        <taxon>Ciliophora</taxon>
        <taxon>Intramacronucleata</taxon>
        <taxon>Spirotrichea</taxon>
        <taxon>Stichotrichia</taxon>
        <taxon>Sporadotrichida</taxon>
        <taxon>Halteriidae</taxon>
        <taxon>Halteria</taxon>
    </lineage>
</organism>
<dbReference type="SMART" id="SM00248">
    <property type="entry name" value="ANK"/>
    <property type="match status" value="6"/>
</dbReference>
<feature type="compositionally biased region" description="Polar residues" evidence="5">
    <location>
        <begin position="85"/>
        <end position="98"/>
    </location>
</feature>
<feature type="repeat" description="ANK" evidence="4">
    <location>
        <begin position="543"/>
        <end position="575"/>
    </location>
</feature>
<feature type="region of interest" description="Disordered" evidence="5">
    <location>
        <begin position="59"/>
        <end position="98"/>
    </location>
</feature>
<dbReference type="EMBL" id="RRYP01001172">
    <property type="protein sequence ID" value="TNV86312.1"/>
    <property type="molecule type" value="Genomic_DNA"/>
</dbReference>
<feature type="domain" description="Disease resistance R13L4/SHOC-2-like LRR" evidence="6">
    <location>
        <begin position="195"/>
        <end position="331"/>
    </location>
</feature>
<dbReference type="PANTHER" id="PTHR24198">
    <property type="entry name" value="ANKYRIN REPEAT AND PROTEIN KINASE DOMAIN-CONTAINING PROTEIN"/>
    <property type="match status" value="1"/>
</dbReference>
<dbReference type="PANTHER" id="PTHR24198:SF165">
    <property type="entry name" value="ANKYRIN REPEAT-CONTAINING PROTEIN-RELATED"/>
    <property type="match status" value="1"/>
</dbReference>
<name>A0A8J8T8F0_HALGN</name>
<dbReference type="Pfam" id="PF23598">
    <property type="entry name" value="LRR_14"/>
    <property type="match status" value="1"/>
</dbReference>
<dbReference type="SUPFAM" id="SSF52058">
    <property type="entry name" value="L domain-like"/>
    <property type="match status" value="1"/>
</dbReference>
<evidence type="ECO:0000256" key="5">
    <source>
        <dbReference type="SAM" id="MobiDB-lite"/>
    </source>
</evidence>
<feature type="compositionally biased region" description="Polar residues" evidence="5">
    <location>
        <begin position="1067"/>
        <end position="1081"/>
    </location>
</feature>
<protein>
    <recommendedName>
        <fullName evidence="6">Disease resistance R13L4/SHOC-2-like LRR domain-containing protein</fullName>
    </recommendedName>
</protein>
<dbReference type="InterPro" id="IPR001611">
    <property type="entry name" value="Leu-rich_rpt"/>
</dbReference>
<dbReference type="Gene3D" id="3.80.10.10">
    <property type="entry name" value="Ribonuclease Inhibitor"/>
    <property type="match status" value="1"/>
</dbReference>
<evidence type="ECO:0000313" key="7">
    <source>
        <dbReference type="EMBL" id="TNV86312.1"/>
    </source>
</evidence>
<dbReference type="Pfam" id="PF12796">
    <property type="entry name" value="Ank_2"/>
    <property type="match status" value="2"/>
</dbReference>
<feature type="region of interest" description="Disordered" evidence="5">
    <location>
        <begin position="1067"/>
        <end position="1087"/>
    </location>
</feature>
<dbReference type="Gene3D" id="1.25.40.20">
    <property type="entry name" value="Ankyrin repeat-containing domain"/>
    <property type="match status" value="2"/>
</dbReference>
<evidence type="ECO:0000313" key="8">
    <source>
        <dbReference type="Proteomes" id="UP000785679"/>
    </source>
</evidence>
<dbReference type="SUPFAM" id="SSF48403">
    <property type="entry name" value="Ankyrin repeat"/>
    <property type="match status" value="1"/>
</dbReference>
<sequence>MNEQLAVSEDVTAVYYSRASKAPQGVGLDSIQLAQSLANIDQPYEARVNTLVQQTDMNVTQNNEGTQNSVKKSTPKNHLSRRQPPITSNNGRNYNRNQTTNNILDQEREFNASDTMLVNQIVTLQDHQDLTTVYLQEFQMTYNYQVEQRTQREIRIVQKDIDCLPKMILQGQEFQNIRILDIQRNRLTELESAIFVALRSLQLLNASKNNIESVSCKISLCKELEKIILDDNQLRGLPDEICHLNALKVLSLHNNQIKTLPEFLSRLSNLTILNVSGNKLKRLPLGLGELEHLEDLQFQNNKIRFLNPEFHTMTELAIVGCDWFQYAQPALPVLSNMTTITEWGHEDFDDAQQIEGLKSLCEKITRANPFAKISLFAFAQHFSKDPTHFSLNTPSPVTGKTALHTAVLKNDHTTVQLLLECDLEKVNLNILDSEKYSALGIALREEQFRIAYMLMDQQTHVVDVGSGGGESCSLMHLAVAKLDVKSVIKLIMRKSPVNIKDTVTGDTPLHLLVNVFMKNAVAGRKILGFLIDAGMDPNQQNTEGWTPLHIAVKKGGLEIVEMLLSSRPSVGSIQYQVDINKCGGPQLNTPLHIACTTNLYRIVNLLLAYRADLFTQNLDGKTPLTIIQNNFLMLKLLKKAVTHSVRDIFEDHSKRPREQHLVSISLIQKLSDKYIFNGSSKGAKRSKRSQIASQTLRNNLKLLNHYLKFPCVLIDKATDLKFRPSIPYPSSKPKLHGDSQVVEYTLNERVFPTEVAESEEASAFGFGHRLNTEEGGIGKKWVFHGEDIKHNVIDEAQEYEQIDTVVQDKRKGEGPKFDRKKLSEVHFDRAKSVLASTNSIPQHHPRLSQPTYQSPHTNLFYLKEALLDKDFNIKRESDQVKTFIRFTQLYNPSKDKHIQTLSALIFNLSNYSYTYLQEQILSFVETQLLNVRVGNQRSIIDLRESLYQAVEILQEQQMDGLKEMIEDILTTTSQYHRSSGKKQKYQLGMTYQKVNVTHQDEPNFGVASSQTILKAQLNHGSKNPFKGVNNESFVELSRPQHLVPLTMKFRKTDDDFEVYRGEENQLLSNRIDSSPTINSNDGADIQDFSDNDRHTAANQHPYQSISPTKSMKTNFMSFNSQAVHVGQRRMTLQIKGAQISGINQGMIGESPVKQVPSGLPKLNLKSTQIKKPVENIEEVNEEGGASKKLFMEDLDREKVRQAYTKSVRGAITTLHNTLTVPKTYLQESTKKMPNYFKGGLPPQTVPTHRNYQIQQPDDYAKITIDDMDGEEERQQDHQFFAAKLESGKKSQTLKISAYNLGHHHRDASPEQSPSHTNNHINEEEKEHDIGANHDTTASKIMDKHQMRFQSPFNRYKPVRMMQQQHMVAAKRQLAAQRVAVPKHKKKALIESPSS</sequence>
<feature type="compositionally biased region" description="Polar residues" evidence="5">
    <location>
        <begin position="59"/>
        <end position="72"/>
    </location>
</feature>
<evidence type="ECO:0000256" key="1">
    <source>
        <dbReference type="ARBA" id="ARBA00022614"/>
    </source>
</evidence>
<dbReference type="InterPro" id="IPR055414">
    <property type="entry name" value="LRR_R13L4/SHOC2-like"/>
</dbReference>